<keyword evidence="3" id="KW-1185">Reference proteome</keyword>
<evidence type="ECO:0000313" key="2">
    <source>
        <dbReference type="EMBL" id="OBU10180.1"/>
    </source>
</evidence>
<reference evidence="3" key="1">
    <citation type="submission" date="2016-06" db="EMBL/GenBank/DDBJ databases">
        <authorList>
            <person name="Butler K."/>
        </authorList>
    </citation>
    <scope>NUCLEOTIDE SEQUENCE [LARGE SCALE GENOMIC DNA]</scope>
    <source>
        <strain evidence="3">GCSL-Mp20</strain>
    </source>
</reference>
<dbReference type="EMBL" id="LZEY01000016">
    <property type="protein sequence ID" value="OBU10180.1"/>
    <property type="molecule type" value="Genomic_DNA"/>
</dbReference>
<dbReference type="OrthoDB" id="5124760at2"/>
<evidence type="ECO:0000313" key="3">
    <source>
        <dbReference type="Proteomes" id="UP000092377"/>
    </source>
</evidence>
<dbReference type="Pfam" id="PF20274">
    <property type="entry name" value="cREC_REC"/>
    <property type="match status" value="1"/>
</dbReference>
<dbReference type="Proteomes" id="UP000092377">
    <property type="component" value="Unassembled WGS sequence"/>
</dbReference>
<accession>A0A1B8HLN7</accession>
<sequence length="97" mass="11146">MKVYLDDERQTPQGFVRVYWPDEAITLLQTGEVTLISLDHDLGDDERGTGYDVLLWIEEQVYLNGFKSPEIIVHSANTSARQKMELAIKHIKQIQEG</sequence>
<dbReference type="RefSeq" id="WP_067401887.1">
    <property type="nucleotide sequence ID" value="NZ_LZEY01000016.1"/>
</dbReference>
<name>A0A1B8HLN7_9GAMM</name>
<dbReference type="AlphaFoldDB" id="A0A1B8HLN7"/>
<evidence type="ECO:0000259" key="1">
    <source>
        <dbReference type="Pfam" id="PF20274"/>
    </source>
</evidence>
<proteinExistence type="predicted"/>
<feature type="domain" description="Cyclic-phosphate processing Receiver" evidence="1">
    <location>
        <begin position="1"/>
        <end position="89"/>
    </location>
</feature>
<gene>
    <name evidence="2" type="ORF">AYY18_18885</name>
</gene>
<comment type="caution">
    <text evidence="2">The sequence shown here is derived from an EMBL/GenBank/DDBJ whole genome shotgun (WGS) entry which is preliminary data.</text>
</comment>
<organism evidence="2 3">
    <name type="scientific">Morganella psychrotolerans</name>
    <dbReference type="NCBI Taxonomy" id="368603"/>
    <lineage>
        <taxon>Bacteria</taxon>
        <taxon>Pseudomonadati</taxon>
        <taxon>Pseudomonadota</taxon>
        <taxon>Gammaproteobacteria</taxon>
        <taxon>Enterobacterales</taxon>
        <taxon>Morganellaceae</taxon>
        <taxon>Morganella</taxon>
    </lineage>
</organism>
<protein>
    <recommendedName>
        <fullName evidence="1">Cyclic-phosphate processing Receiver domain-containing protein</fullName>
    </recommendedName>
</protein>
<dbReference type="InterPro" id="IPR046909">
    <property type="entry name" value="cREC_REC"/>
</dbReference>